<evidence type="ECO:0000313" key="2">
    <source>
        <dbReference type="EMBL" id="ABG05780.1"/>
    </source>
</evidence>
<dbReference type="Pfam" id="PF13181">
    <property type="entry name" value="TPR_8"/>
    <property type="match status" value="2"/>
</dbReference>
<accession>Q1AS48</accession>
<dbReference type="EMBL" id="CP000386">
    <property type="protein sequence ID" value="ABG05780.1"/>
    <property type="molecule type" value="Genomic_DNA"/>
</dbReference>
<feature type="repeat" description="TPR" evidence="1">
    <location>
        <begin position="70"/>
        <end position="103"/>
    </location>
</feature>
<evidence type="ECO:0000256" key="1">
    <source>
        <dbReference type="PROSITE-ProRule" id="PRU00339"/>
    </source>
</evidence>
<dbReference type="AlphaFoldDB" id="Q1AS48"/>
<proteinExistence type="predicted"/>
<dbReference type="Proteomes" id="UP000006637">
    <property type="component" value="Chromosome"/>
</dbReference>
<organism evidence="2 3">
    <name type="scientific">Rubrobacter xylanophilus (strain DSM 9941 / JCM 11954 / NBRC 16129 / PRD-1)</name>
    <dbReference type="NCBI Taxonomy" id="266117"/>
    <lineage>
        <taxon>Bacteria</taxon>
        <taxon>Bacillati</taxon>
        <taxon>Actinomycetota</taxon>
        <taxon>Rubrobacteria</taxon>
        <taxon>Rubrobacterales</taxon>
        <taxon>Rubrobacteraceae</taxon>
        <taxon>Rubrobacter</taxon>
    </lineage>
</organism>
<reference evidence="2 3" key="1">
    <citation type="submission" date="2006-06" db="EMBL/GenBank/DDBJ databases">
        <title>Complete sequence of Rubrobacter xylanophilus DSM 9941.</title>
        <authorList>
            <consortium name="US DOE Joint Genome Institute"/>
            <person name="Copeland A."/>
            <person name="Lucas S."/>
            <person name="Lapidus A."/>
            <person name="Barry K."/>
            <person name="Detter J.C."/>
            <person name="Glavina del Rio T."/>
            <person name="Hammon N."/>
            <person name="Israni S."/>
            <person name="Dalin E."/>
            <person name="Tice H."/>
            <person name="Pitluck S."/>
            <person name="Munk A.C."/>
            <person name="Brettin T."/>
            <person name="Bruce D."/>
            <person name="Han C."/>
            <person name="Tapia R."/>
            <person name="Gilna P."/>
            <person name="Schmutz J."/>
            <person name="Larimer F."/>
            <person name="Land M."/>
            <person name="Hauser L."/>
            <person name="Kyrpides N."/>
            <person name="Lykidis A."/>
            <person name="da Costa M.S."/>
            <person name="Rainey F.A."/>
            <person name="Empadinhas N."/>
            <person name="Jolivet E."/>
            <person name="Battista J.R."/>
            <person name="Richardson P."/>
        </authorList>
    </citation>
    <scope>NUCLEOTIDE SEQUENCE [LARGE SCALE GENOMIC DNA]</scope>
    <source>
        <strain evidence="3">DSM 9941 / NBRC 16129 / PRD-1</strain>
    </source>
</reference>
<dbReference type="STRING" id="266117.Rxyl_2868"/>
<gene>
    <name evidence="2" type="ordered locus">Rxyl_2868</name>
</gene>
<dbReference type="KEGG" id="rxy:Rxyl_2868"/>
<dbReference type="Gene3D" id="1.25.40.10">
    <property type="entry name" value="Tetratricopeptide repeat domain"/>
    <property type="match status" value="1"/>
</dbReference>
<dbReference type="InterPro" id="IPR019734">
    <property type="entry name" value="TPR_rpt"/>
</dbReference>
<dbReference type="SUPFAM" id="SSF48452">
    <property type="entry name" value="TPR-like"/>
    <property type="match status" value="1"/>
</dbReference>
<evidence type="ECO:0000313" key="3">
    <source>
        <dbReference type="Proteomes" id="UP000006637"/>
    </source>
</evidence>
<dbReference type="HOGENOM" id="CLU_1730043_0_0_11"/>
<dbReference type="PROSITE" id="PS50005">
    <property type="entry name" value="TPR"/>
    <property type="match status" value="1"/>
</dbReference>
<name>Q1AS48_RUBXD</name>
<protein>
    <submittedName>
        <fullName evidence="2">Tetratricopeptide TPR_2</fullName>
    </submittedName>
</protein>
<dbReference type="eggNOG" id="COG0457">
    <property type="taxonomic scope" value="Bacteria"/>
</dbReference>
<keyword evidence="3" id="KW-1185">Reference proteome</keyword>
<sequence length="151" mass="17047">MMASTVLFVRNLQQGWAMLAWFALFGLLIVLSSVLSVPAEERKAGRAFRRGDYAAAADLYRALVEKRPLARNYAFLGAALGASGRLEESVEASTEAINRDPEYGLAYYNRALVLRQLRKKSRARKDLERALEADLPRRFRSAVRGQLEELR</sequence>
<keyword evidence="1" id="KW-0802">TPR repeat</keyword>
<dbReference type="InterPro" id="IPR011990">
    <property type="entry name" value="TPR-like_helical_dom_sf"/>
</dbReference>
<dbReference type="SMART" id="SM00028">
    <property type="entry name" value="TPR"/>
    <property type="match status" value="2"/>
</dbReference>